<dbReference type="Gene3D" id="1.10.10.160">
    <property type="match status" value="1"/>
</dbReference>
<evidence type="ECO:0000256" key="7">
    <source>
        <dbReference type="ARBA" id="ARBA00034617"/>
    </source>
</evidence>
<feature type="domain" description="UvrD-like helicase ATP-binding" evidence="12">
    <location>
        <begin position="19"/>
        <end position="316"/>
    </location>
</feature>
<dbReference type="OrthoDB" id="9806690at2"/>
<comment type="catalytic activity">
    <reaction evidence="9">
        <text>ATP + H2O = ADP + phosphate + H(+)</text>
        <dbReference type="Rhea" id="RHEA:13065"/>
        <dbReference type="ChEBI" id="CHEBI:15377"/>
        <dbReference type="ChEBI" id="CHEBI:15378"/>
        <dbReference type="ChEBI" id="CHEBI:30616"/>
        <dbReference type="ChEBI" id="CHEBI:43474"/>
        <dbReference type="ChEBI" id="CHEBI:456216"/>
        <dbReference type="EC" id="5.6.2.4"/>
    </reaction>
</comment>
<dbReference type="InterPro" id="IPR013986">
    <property type="entry name" value="DExx_box_DNA_helicase_dom_sf"/>
</dbReference>
<evidence type="ECO:0000256" key="3">
    <source>
        <dbReference type="ARBA" id="ARBA00022801"/>
    </source>
</evidence>
<feature type="binding site" evidence="10">
    <location>
        <begin position="44"/>
        <end position="51"/>
    </location>
    <ligand>
        <name>ATP</name>
        <dbReference type="ChEBI" id="CHEBI:30616"/>
    </ligand>
</feature>
<dbReference type="AlphaFoldDB" id="A0A1L3SQF3"/>
<reference evidence="15" key="1">
    <citation type="submission" date="2016-11" db="EMBL/GenBank/DDBJ databases">
        <title>Mesorhizobium oceanicum sp. nov., isolated from deep seawater in South China Sea.</title>
        <authorList>
            <person name="Fu G.-Y."/>
        </authorList>
    </citation>
    <scope>NUCLEOTIDE SEQUENCE [LARGE SCALE GENOMIC DNA]</scope>
    <source>
        <strain evidence="15">B7</strain>
    </source>
</reference>
<dbReference type="PROSITE" id="PS51217">
    <property type="entry name" value="UVRD_HELICASE_CTER"/>
    <property type="match status" value="1"/>
</dbReference>
<dbReference type="InterPro" id="IPR014016">
    <property type="entry name" value="UvrD-like_ATP-bd"/>
</dbReference>
<dbReference type="PROSITE" id="PS51198">
    <property type="entry name" value="UVRD_HELICASE_ATP_BIND"/>
    <property type="match status" value="1"/>
</dbReference>
<evidence type="ECO:0000256" key="4">
    <source>
        <dbReference type="ARBA" id="ARBA00022806"/>
    </source>
</evidence>
<dbReference type="Pfam" id="PF13361">
    <property type="entry name" value="UvrD_C"/>
    <property type="match status" value="2"/>
</dbReference>
<dbReference type="InterPro" id="IPR000212">
    <property type="entry name" value="DNA_helicase_UvrD/REP"/>
</dbReference>
<evidence type="ECO:0000256" key="10">
    <source>
        <dbReference type="PROSITE-ProRule" id="PRU00560"/>
    </source>
</evidence>
<dbReference type="InterPro" id="IPR027417">
    <property type="entry name" value="P-loop_NTPase"/>
</dbReference>
<name>A0A1L3SQF3_9HYPH</name>
<dbReference type="GO" id="GO:0043138">
    <property type="term" value="F:3'-5' DNA helicase activity"/>
    <property type="evidence" value="ECO:0007669"/>
    <property type="project" value="UniProtKB-EC"/>
</dbReference>
<dbReference type="GO" id="GO:0000725">
    <property type="term" value="P:recombinational repair"/>
    <property type="evidence" value="ECO:0007669"/>
    <property type="project" value="TreeGrafter"/>
</dbReference>
<keyword evidence="3 10" id="KW-0378">Hydrolase</keyword>
<evidence type="ECO:0000259" key="12">
    <source>
        <dbReference type="PROSITE" id="PS51198"/>
    </source>
</evidence>
<dbReference type="EMBL" id="CP018171">
    <property type="protein sequence ID" value="APH71629.1"/>
    <property type="molecule type" value="Genomic_DNA"/>
</dbReference>
<dbReference type="Pfam" id="PF00580">
    <property type="entry name" value="UvrD-helicase"/>
    <property type="match status" value="1"/>
</dbReference>
<evidence type="ECO:0000313" key="14">
    <source>
        <dbReference type="EMBL" id="APH71629.1"/>
    </source>
</evidence>
<protein>
    <recommendedName>
        <fullName evidence="8">DNA 3'-5' helicase</fullName>
        <ecNumber evidence="8">5.6.2.4</ecNumber>
    </recommendedName>
</protein>
<sequence length="696" mass="78106">MNLAFRDSTIDQAPKDYLARLNREQRAAVEHGGGEVAAPLLIIAGAGSGKTNTLAHRVAHLIVKGADPRRILLMTFSRRAASEMTKRVERIAAEVMGDRAAVLTEGLTWAGTFHAIGARLLRDYALEIGLDPAFTIHDREDSADLMNLVRHELGLSKTESRFPAKGTCLAIYSRVVNAQAELEPVLAKSFPWCVGWAIELKTLFAAYVEAKQAQNVLDYDDLLLWWAQMCAEPAIAEHLGARFDHILVDEYQDTNRLQAAILTALKPDGHGLTVVGDDAQSIYSFRAAEVRNILDFPKLFPRPAEIVTLDRNYRSTDVLLAAANAVIGEASERFTKDLWTERRSCEKPRLVTVRDEAEQANHVCEEVLQERERGTMLKHQAVLFRASHHSGPLEIELTRRNIPFVKFGGLKFLDSAHVKDVLAALRFAENPRDRVAGFRVLQLMQGVGPSAAGAAIEAMQQALDPVLGLQFFKPPARAHEDWPGFVDMFSGLRGKSAWPADLERVRLWYEPHLDRNHEDAVTRRADLLTLEQIAAGYPSRERFLTDLTLDPPDATSDEAGPPHRDEDYLILSTIHSAKGQEWTKVFLLNAVDGCIPSDLATGEREEIEEERRLLYVAMTRAKDSLQLITPQRFFVHGQASRGDRHVYAQRTRFIPDHILQRFERTTWPPPSAASQGRSPQPEVRIDMKAKMRGMWR</sequence>
<dbReference type="GO" id="GO:0003677">
    <property type="term" value="F:DNA binding"/>
    <property type="evidence" value="ECO:0007669"/>
    <property type="project" value="InterPro"/>
</dbReference>
<gene>
    <name evidence="14" type="ORF">BSQ44_09815</name>
</gene>
<keyword evidence="15" id="KW-1185">Reference proteome</keyword>
<evidence type="ECO:0000313" key="15">
    <source>
        <dbReference type="Proteomes" id="UP000182840"/>
    </source>
</evidence>
<dbReference type="PANTHER" id="PTHR11070:SF3">
    <property type="entry name" value="DNA 3'-5' HELICASE"/>
    <property type="match status" value="1"/>
</dbReference>
<evidence type="ECO:0000259" key="13">
    <source>
        <dbReference type="PROSITE" id="PS51217"/>
    </source>
</evidence>
<dbReference type="CDD" id="cd17932">
    <property type="entry name" value="DEXQc_UvrD"/>
    <property type="match status" value="1"/>
</dbReference>
<dbReference type="STRING" id="1670800.BSQ44_09815"/>
<comment type="catalytic activity">
    <reaction evidence="7">
        <text>Couples ATP hydrolysis with the unwinding of duplex DNA by translocating in the 3'-5' direction.</text>
        <dbReference type="EC" id="5.6.2.4"/>
    </reaction>
</comment>
<accession>A0A1L3SQF3</accession>
<proteinExistence type="inferred from homology"/>
<dbReference type="KEGG" id="meso:BSQ44_09815"/>
<dbReference type="Proteomes" id="UP000182840">
    <property type="component" value="Chromosome"/>
</dbReference>
<dbReference type="EC" id="5.6.2.4" evidence="8"/>
<evidence type="ECO:0000256" key="9">
    <source>
        <dbReference type="ARBA" id="ARBA00048988"/>
    </source>
</evidence>
<dbReference type="SUPFAM" id="SSF52540">
    <property type="entry name" value="P-loop containing nucleoside triphosphate hydrolases"/>
    <property type="match status" value="1"/>
</dbReference>
<dbReference type="Gene3D" id="1.10.486.10">
    <property type="entry name" value="PCRA, domain 4"/>
    <property type="match status" value="1"/>
</dbReference>
<dbReference type="PANTHER" id="PTHR11070">
    <property type="entry name" value="UVRD / RECB / PCRA DNA HELICASE FAMILY MEMBER"/>
    <property type="match status" value="1"/>
</dbReference>
<dbReference type="InterPro" id="IPR014017">
    <property type="entry name" value="DNA_helicase_UvrD-like_C"/>
</dbReference>
<feature type="domain" description="UvrD-like helicase C-terminal" evidence="13">
    <location>
        <begin position="317"/>
        <end position="579"/>
    </location>
</feature>
<dbReference type="GO" id="GO:0005829">
    <property type="term" value="C:cytosol"/>
    <property type="evidence" value="ECO:0007669"/>
    <property type="project" value="TreeGrafter"/>
</dbReference>
<evidence type="ECO:0000256" key="2">
    <source>
        <dbReference type="ARBA" id="ARBA00022741"/>
    </source>
</evidence>
<evidence type="ECO:0000256" key="11">
    <source>
        <dbReference type="SAM" id="MobiDB-lite"/>
    </source>
</evidence>
<evidence type="ECO:0000256" key="5">
    <source>
        <dbReference type="ARBA" id="ARBA00022840"/>
    </source>
</evidence>
<dbReference type="GO" id="GO:0016887">
    <property type="term" value="F:ATP hydrolysis activity"/>
    <property type="evidence" value="ECO:0007669"/>
    <property type="project" value="RHEA"/>
</dbReference>
<dbReference type="RefSeq" id="WP_072603498.1">
    <property type="nucleotide sequence ID" value="NZ_CP018171.1"/>
</dbReference>
<feature type="region of interest" description="Disordered" evidence="11">
    <location>
        <begin position="666"/>
        <end position="686"/>
    </location>
</feature>
<keyword evidence="6" id="KW-0413">Isomerase</keyword>
<evidence type="ECO:0000256" key="6">
    <source>
        <dbReference type="ARBA" id="ARBA00023235"/>
    </source>
</evidence>
<dbReference type="Gene3D" id="3.40.50.300">
    <property type="entry name" value="P-loop containing nucleotide triphosphate hydrolases"/>
    <property type="match status" value="2"/>
</dbReference>
<evidence type="ECO:0000256" key="1">
    <source>
        <dbReference type="ARBA" id="ARBA00009922"/>
    </source>
</evidence>
<keyword evidence="4 10" id="KW-0347">Helicase</keyword>
<dbReference type="GO" id="GO:0005524">
    <property type="term" value="F:ATP binding"/>
    <property type="evidence" value="ECO:0007669"/>
    <property type="project" value="UniProtKB-UniRule"/>
</dbReference>
<evidence type="ECO:0000256" key="8">
    <source>
        <dbReference type="ARBA" id="ARBA00034808"/>
    </source>
</evidence>
<comment type="similarity">
    <text evidence="1">Belongs to the helicase family. UvrD subfamily.</text>
</comment>
<organism evidence="14 15">
    <name type="scientific">Aquibium oceanicum</name>
    <dbReference type="NCBI Taxonomy" id="1670800"/>
    <lineage>
        <taxon>Bacteria</taxon>
        <taxon>Pseudomonadati</taxon>
        <taxon>Pseudomonadota</taxon>
        <taxon>Alphaproteobacteria</taxon>
        <taxon>Hyphomicrobiales</taxon>
        <taxon>Phyllobacteriaceae</taxon>
        <taxon>Aquibium</taxon>
    </lineage>
</organism>
<keyword evidence="2 10" id="KW-0547">Nucleotide-binding</keyword>
<keyword evidence="5 10" id="KW-0067">ATP-binding</keyword>